<evidence type="ECO:0000259" key="2">
    <source>
        <dbReference type="PROSITE" id="PS50181"/>
    </source>
</evidence>
<keyword evidence="1" id="KW-0175">Coiled coil</keyword>
<protein>
    <recommendedName>
        <fullName evidence="2">F-box domain-containing protein</fullName>
    </recommendedName>
</protein>
<evidence type="ECO:0000313" key="4">
    <source>
        <dbReference type="Proteomes" id="UP000059188"/>
    </source>
</evidence>
<dbReference type="AlphaFoldDB" id="A0A0B7G3F8"/>
<dbReference type="SUPFAM" id="SSF81383">
    <property type="entry name" value="F-box domain"/>
    <property type="match status" value="1"/>
</dbReference>
<feature type="coiled-coil region" evidence="1">
    <location>
        <begin position="158"/>
        <end position="207"/>
    </location>
</feature>
<proteinExistence type="predicted"/>
<name>A0A0B7G3F8_THACB</name>
<dbReference type="InterPro" id="IPR001810">
    <property type="entry name" value="F-box_dom"/>
</dbReference>
<evidence type="ECO:0000313" key="3">
    <source>
        <dbReference type="EMBL" id="CEL63028.1"/>
    </source>
</evidence>
<dbReference type="OrthoDB" id="2322499at2759"/>
<gene>
    <name evidence="3" type="ORF">RSOLAG1IB_12628</name>
</gene>
<dbReference type="EMBL" id="LN679871">
    <property type="protein sequence ID" value="CEL63028.1"/>
    <property type="molecule type" value="Genomic_DNA"/>
</dbReference>
<keyword evidence="4" id="KW-1185">Reference proteome</keyword>
<reference evidence="3 4" key="1">
    <citation type="submission" date="2014-11" db="EMBL/GenBank/DDBJ databases">
        <authorList>
            <person name="Wibberg Daniel"/>
        </authorList>
    </citation>
    <scope>NUCLEOTIDE SEQUENCE [LARGE SCALE GENOMIC DNA]</scope>
    <source>
        <strain evidence="3">Rhizoctonia solani AG1-IB 7/3/14</strain>
    </source>
</reference>
<organism evidence="3 4">
    <name type="scientific">Thanatephorus cucumeris (strain AG1-IB / isolate 7/3/14)</name>
    <name type="common">Lettuce bottom rot fungus</name>
    <name type="synonym">Rhizoctonia solani</name>
    <dbReference type="NCBI Taxonomy" id="1108050"/>
    <lineage>
        <taxon>Eukaryota</taxon>
        <taxon>Fungi</taxon>
        <taxon>Dikarya</taxon>
        <taxon>Basidiomycota</taxon>
        <taxon>Agaricomycotina</taxon>
        <taxon>Agaricomycetes</taxon>
        <taxon>Cantharellales</taxon>
        <taxon>Ceratobasidiaceae</taxon>
        <taxon>Rhizoctonia</taxon>
        <taxon>Rhizoctonia solani AG-1</taxon>
    </lineage>
</organism>
<dbReference type="Proteomes" id="UP000059188">
    <property type="component" value="Unassembled WGS sequence"/>
</dbReference>
<evidence type="ECO:0000256" key="1">
    <source>
        <dbReference type="SAM" id="Coils"/>
    </source>
</evidence>
<sequence length="428" mass="49727">MNLPIDVFVNIASYFQLQDLLTLTRVNSFLRRLLMSCKSKPIWQSARLNVIGLPPCPQKLSEPAYAAQLYTKICTSCGNRAIQHMDPVLLVRLCGKCKKSQLVDLAAEYDIDESLVFNSKTILPGYNSDFYTDRGPWCFNEDLRLVKSALDAFDENGHEEAKQAWIEQRQEIVNAREESAEPLIEWFQDLEAEREAELDLRKQARKTEIKSRLQKLGYGKQEMDFENWGGWFSRVYNASPLTDKVWRELLPDLQKLIKSNRKERIESERADRRDEINGWCWDICEPKRFLWEKNYTELNATSILLENLEVIPEIKRLLQKDQPHAEFIRDFESQKPALVDILTNWINEQEARLISMMPDDTSVPEFVFPKSKSVMLFVMADSYKAAPMDALPVNTQKYESMLLLPFLQRATGWIHVFKTGLGNSQELS</sequence>
<feature type="domain" description="F-box" evidence="2">
    <location>
        <begin position="1"/>
        <end position="46"/>
    </location>
</feature>
<dbReference type="PROSITE" id="PS50181">
    <property type="entry name" value="FBOX"/>
    <property type="match status" value="1"/>
</dbReference>
<dbReference type="InterPro" id="IPR036047">
    <property type="entry name" value="F-box-like_dom_sf"/>
</dbReference>
<accession>A0A0B7G3F8</accession>